<dbReference type="Gene3D" id="2.40.50.140">
    <property type="entry name" value="Nucleic acid-binding proteins"/>
    <property type="match status" value="1"/>
</dbReference>
<evidence type="ECO:0000259" key="4">
    <source>
        <dbReference type="PROSITE" id="PS50886"/>
    </source>
</evidence>
<dbReference type="InterPro" id="IPR002547">
    <property type="entry name" value="tRNA-bd_dom"/>
</dbReference>
<organism evidence="5 6">
    <name type="scientific">Saccoglossus kowalevskii</name>
    <name type="common">Acorn worm</name>
    <dbReference type="NCBI Taxonomy" id="10224"/>
    <lineage>
        <taxon>Eukaryota</taxon>
        <taxon>Metazoa</taxon>
        <taxon>Hemichordata</taxon>
        <taxon>Enteropneusta</taxon>
        <taxon>Harrimaniidae</taxon>
        <taxon>Saccoglossus</taxon>
    </lineage>
</organism>
<dbReference type="PROSITE" id="PS50886">
    <property type="entry name" value="TRBD"/>
    <property type="match status" value="1"/>
</dbReference>
<name>A0ABM0MY53_SACKO</name>
<gene>
    <name evidence="6" type="primary">LOC102803566</name>
</gene>
<feature type="domain" description="TRNA-binding" evidence="4">
    <location>
        <begin position="20"/>
        <end position="121"/>
    </location>
</feature>
<protein>
    <submittedName>
        <fullName evidence="6">Aminoacyl tRNA synthase complex-interacting multifunctional protein 1-like</fullName>
    </submittedName>
</protein>
<evidence type="ECO:0000313" key="6">
    <source>
        <dbReference type="RefSeq" id="XP_006824944.1"/>
    </source>
</evidence>
<sequence length="183" mass="20599">MALHSGIVKQVQKQREKKCDVRILDMRVGRIVDVKKHPNADTLYVEEIDCGESSPRTVIAADVERYTLEQMTDRPVVVLCNVKPAKMRGIYSKGMLMCAVSQDKLELLEPPEDSVPGDRISFEGYPLDAYPTRLLNPKKKIFRRVQRYLCINSDGIATYRGIPFSVTGRGVCTVPSLTNAEIK</sequence>
<keyword evidence="5" id="KW-1185">Reference proteome</keyword>
<dbReference type="CDD" id="cd02799">
    <property type="entry name" value="tRNA_bind_EMAP-II_like"/>
    <property type="match status" value="1"/>
</dbReference>
<accession>A0ABM0MY53</accession>
<evidence type="ECO:0000256" key="3">
    <source>
        <dbReference type="PROSITE-ProRule" id="PRU00209"/>
    </source>
</evidence>
<dbReference type="Pfam" id="PF01588">
    <property type="entry name" value="tRNA_bind"/>
    <property type="match status" value="1"/>
</dbReference>
<reference evidence="6" key="1">
    <citation type="submission" date="2025-08" db="UniProtKB">
        <authorList>
            <consortium name="RefSeq"/>
        </authorList>
    </citation>
    <scope>IDENTIFICATION</scope>
    <source>
        <tissue evidence="6">Testes</tissue>
    </source>
</reference>
<keyword evidence="2 3" id="KW-0694">RNA-binding</keyword>
<keyword evidence="1 3" id="KW-0820">tRNA-binding</keyword>
<evidence type="ECO:0000256" key="2">
    <source>
        <dbReference type="ARBA" id="ARBA00022884"/>
    </source>
</evidence>
<dbReference type="SUPFAM" id="SSF50249">
    <property type="entry name" value="Nucleic acid-binding proteins"/>
    <property type="match status" value="1"/>
</dbReference>
<dbReference type="PANTHER" id="PTHR11586">
    <property type="entry name" value="TRNA-AMINOACYLATION COFACTOR ARC1 FAMILY MEMBER"/>
    <property type="match status" value="1"/>
</dbReference>
<dbReference type="InterPro" id="IPR051270">
    <property type="entry name" value="Tyrosine-tRNA_ligase_regulator"/>
</dbReference>
<dbReference type="InterPro" id="IPR012340">
    <property type="entry name" value="NA-bd_OB-fold"/>
</dbReference>
<dbReference type="Proteomes" id="UP000694865">
    <property type="component" value="Unplaced"/>
</dbReference>
<dbReference type="GeneID" id="102803566"/>
<dbReference type="RefSeq" id="XP_006824944.1">
    <property type="nucleotide sequence ID" value="XM_006824881.1"/>
</dbReference>
<evidence type="ECO:0000256" key="1">
    <source>
        <dbReference type="ARBA" id="ARBA00022555"/>
    </source>
</evidence>
<proteinExistence type="predicted"/>
<evidence type="ECO:0000313" key="5">
    <source>
        <dbReference type="Proteomes" id="UP000694865"/>
    </source>
</evidence>
<dbReference type="PANTHER" id="PTHR11586:SF33">
    <property type="entry name" value="AMINOACYL TRNA SYNTHASE COMPLEX-INTERACTING MULTIFUNCTIONAL PROTEIN 1"/>
    <property type="match status" value="1"/>
</dbReference>